<keyword evidence="7 13" id="KW-0406">Ion transport</keyword>
<keyword evidence="13" id="KW-1003">Cell membrane</keyword>
<dbReference type="Pfam" id="PF00430">
    <property type="entry name" value="ATP-synt_B"/>
    <property type="match status" value="1"/>
</dbReference>
<dbReference type="CDD" id="cd06503">
    <property type="entry name" value="ATP-synt_Fo_b"/>
    <property type="match status" value="1"/>
</dbReference>
<reference evidence="16 17" key="1">
    <citation type="submission" date="2020-03" db="EMBL/GenBank/DDBJ databases">
        <title>Genomic Encyclopedia of Type Strains, Phase IV (KMG-IV): sequencing the most valuable type-strain genomes for metagenomic binning, comparative biology and taxonomic classification.</title>
        <authorList>
            <person name="Goeker M."/>
        </authorList>
    </citation>
    <scope>NUCLEOTIDE SEQUENCE [LARGE SCALE GENOMIC DNA]</scope>
    <source>
        <strain evidence="16 17">DSM 27651</strain>
    </source>
</reference>
<proteinExistence type="inferred from homology"/>
<comment type="caution">
    <text evidence="16">The sequence shown here is derived from an EMBL/GenBank/DDBJ whole genome shotgun (WGS) entry which is preliminary data.</text>
</comment>
<keyword evidence="8 13" id="KW-0472">Membrane</keyword>
<sequence>MANPSNGSATVAANLADPFSSEPLAPTDMGHEGITGSISGAGGEHVAAPAALGLEAEGWVALAMLLLIALLVWRGIGKAIGKALDGRIATIRAQLDDASRLRAEAEALKAEYEGRAATAAADAEAVRDGARREADAILAKAQADAAQLIERRTAMAEAKIAAAERSALADVRRSAADAASAAAARLLADRLDAGADRPLIDRTISGLGRLN</sequence>
<keyword evidence="6 13" id="KW-1133">Transmembrane helix</keyword>
<protein>
    <recommendedName>
        <fullName evidence="13">ATP synthase subunit b</fullName>
    </recommendedName>
    <alternativeName>
        <fullName evidence="13">ATP synthase F(0) sector subunit b</fullName>
    </alternativeName>
    <alternativeName>
        <fullName evidence="13">ATPase subunit I</fullName>
    </alternativeName>
    <alternativeName>
        <fullName evidence="13">F-type ATPase subunit b</fullName>
        <shortName evidence="13">F-ATPase subunit b</shortName>
    </alternativeName>
</protein>
<evidence type="ECO:0000256" key="14">
    <source>
        <dbReference type="RuleBase" id="RU003848"/>
    </source>
</evidence>
<keyword evidence="15" id="KW-0175">Coiled coil</keyword>
<keyword evidence="3 13" id="KW-0138">CF(0)</keyword>
<name>A0ABX0XIG1_9SPHN</name>
<feature type="coiled-coil region" evidence="15">
    <location>
        <begin position="88"/>
        <end position="151"/>
    </location>
</feature>
<evidence type="ECO:0000256" key="1">
    <source>
        <dbReference type="ARBA" id="ARBA00005513"/>
    </source>
</evidence>
<dbReference type="InterPro" id="IPR002146">
    <property type="entry name" value="ATP_synth_b/b'su_bac/chlpt"/>
</dbReference>
<evidence type="ECO:0000256" key="11">
    <source>
        <dbReference type="ARBA" id="ARBA00025614"/>
    </source>
</evidence>
<comment type="subunit">
    <text evidence="13">F-type ATPases have 2 components, F(1) - the catalytic core - and F(0) - the membrane proton channel. F(1) has five subunits: alpha(3), beta(3), gamma(1), delta(1), epsilon(1). F(0) has three main subunits: a(1), b(2) and c(10-14). The alpha and beta chains form an alternating ring which encloses part of the gamma chain. F(1) is attached to F(0) by a central stalk formed by the gamma and epsilon chains, while a peripheral stalk is formed by the delta and b chains.</text>
</comment>
<evidence type="ECO:0000256" key="9">
    <source>
        <dbReference type="ARBA" id="ARBA00023310"/>
    </source>
</evidence>
<evidence type="ECO:0000256" key="15">
    <source>
        <dbReference type="SAM" id="Coils"/>
    </source>
</evidence>
<evidence type="ECO:0000256" key="12">
    <source>
        <dbReference type="ARBA" id="ARBA00037847"/>
    </source>
</evidence>
<keyword evidence="17" id="KW-1185">Reference proteome</keyword>
<comment type="function">
    <text evidence="11">Component of the F(0) channel, it forms part of the peripheral stalk, linking F(1) to F(0). The b'-subunit is a diverged and duplicated form of b found in plants and photosynthetic bacteria.</text>
</comment>
<comment type="subcellular location">
    <subcellularLocation>
        <location evidence="13">Cell membrane</location>
        <topology evidence="13">Single-pass membrane protein</topology>
    </subcellularLocation>
    <subcellularLocation>
        <location evidence="12">Endomembrane system</location>
        <topology evidence="12">Single-pass membrane protein</topology>
    </subcellularLocation>
</comment>
<comment type="function">
    <text evidence="10 13">F(1)F(0) ATP synthase produces ATP from ADP in the presence of a proton or sodium gradient. F-type ATPases consist of two structural domains, F(1) containing the extramembraneous catalytic core and F(0) containing the membrane proton channel, linked together by a central stalk and a peripheral stalk. During catalysis, ATP synthesis in the catalytic domain of F(1) is coupled via a rotary mechanism of the central stalk subunits to proton translocation.</text>
</comment>
<keyword evidence="2 13" id="KW-0813">Transport</keyword>
<keyword evidence="4 13" id="KW-0812">Transmembrane</keyword>
<organism evidence="16 17">
    <name type="scientific">Sphingomonas jejuensis</name>
    <dbReference type="NCBI Taxonomy" id="904715"/>
    <lineage>
        <taxon>Bacteria</taxon>
        <taxon>Pseudomonadati</taxon>
        <taxon>Pseudomonadota</taxon>
        <taxon>Alphaproteobacteria</taxon>
        <taxon>Sphingomonadales</taxon>
        <taxon>Sphingomonadaceae</taxon>
        <taxon>Sphingomonas</taxon>
    </lineage>
</organism>
<evidence type="ECO:0000256" key="4">
    <source>
        <dbReference type="ARBA" id="ARBA00022692"/>
    </source>
</evidence>
<evidence type="ECO:0000256" key="6">
    <source>
        <dbReference type="ARBA" id="ARBA00022989"/>
    </source>
</evidence>
<evidence type="ECO:0000256" key="13">
    <source>
        <dbReference type="HAMAP-Rule" id="MF_01398"/>
    </source>
</evidence>
<evidence type="ECO:0000313" key="17">
    <source>
        <dbReference type="Proteomes" id="UP000734218"/>
    </source>
</evidence>
<evidence type="ECO:0000313" key="16">
    <source>
        <dbReference type="EMBL" id="NJC33015.1"/>
    </source>
</evidence>
<dbReference type="RefSeq" id="WP_245196416.1">
    <property type="nucleotide sequence ID" value="NZ_JAATJE010000001.1"/>
</dbReference>
<evidence type="ECO:0000256" key="10">
    <source>
        <dbReference type="ARBA" id="ARBA00025198"/>
    </source>
</evidence>
<dbReference type="PANTHER" id="PTHR33445:SF1">
    <property type="entry name" value="ATP SYNTHASE SUBUNIT B"/>
    <property type="match status" value="1"/>
</dbReference>
<dbReference type="EMBL" id="JAATJE010000001">
    <property type="protein sequence ID" value="NJC33015.1"/>
    <property type="molecule type" value="Genomic_DNA"/>
</dbReference>
<dbReference type="HAMAP" id="MF_01398">
    <property type="entry name" value="ATP_synth_b_bprime"/>
    <property type="match status" value="1"/>
</dbReference>
<keyword evidence="9 13" id="KW-0066">ATP synthesis</keyword>
<dbReference type="Proteomes" id="UP000734218">
    <property type="component" value="Unassembled WGS sequence"/>
</dbReference>
<dbReference type="InterPro" id="IPR050059">
    <property type="entry name" value="ATP_synthase_B_chain"/>
</dbReference>
<gene>
    <name evidence="13" type="primary">atpF</name>
    <name evidence="16" type="ORF">GGR88_000489</name>
</gene>
<evidence type="ECO:0000256" key="5">
    <source>
        <dbReference type="ARBA" id="ARBA00022781"/>
    </source>
</evidence>
<dbReference type="PANTHER" id="PTHR33445">
    <property type="entry name" value="ATP SYNTHASE SUBUNIT B', CHLOROPLASTIC"/>
    <property type="match status" value="1"/>
</dbReference>
<evidence type="ECO:0000256" key="7">
    <source>
        <dbReference type="ARBA" id="ARBA00023065"/>
    </source>
</evidence>
<feature type="transmembrane region" description="Helical" evidence="13">
    <location>
        <begin position="59"/>
        <end position="77"/>
    </location>
</feature>
<keyword evidence="5 13" id="KW-0375">Hydrogen ion transport</keyword>
<accession>A0ABX0XIG1</accession>
<evidence type="ECO:0000256" key="8">
    <source>
        <dbReference type="ARBA" id="ARBA00023136"/>
    </source>
</evidence>
<evidence type="ECO:0000256" key="3">
    <source>
        <dbReference type="ARBA" id="ARBA00022547"/>
    </source>
</evidence>
<evidence type="ECO:0000256" key="2">
    <source>
        <dbReference type="ARBA" id="ARBA00022448"/>
    </source>
</evidence>
<comment type="similarity">
    <text evidence="1 13 14">Belongs to the ATPase B chain family.</text>
</comment>